<dbReference type="InterPro" id="IPR001667">
    <property type="entry name" value="DDH_dom"/>
</dbReference>
<evidence type="ECO:0000256" key="1">
    <source>
        <dbReference type="ARBA" id="ARBA00005915"/>
    </source>
</evidence>
<dbReference type="GO" id="GO:0008409">
    <property type="term" value="F:5'-3' exonuclease activity"/>
    <property type="evidence" value="ECO:0007669"/>
    <property type="project" value="InterPro"/>
</dbReference>
<dbReference type="PANTHER" id="PTHR30255">
    <property type="entry name" value="SINGLE-STRANDED-DNA-SPECIFIC EXONUCLEASE RECJ"/>
    <property type="match status" value="1"/>
</dbReference>
<dbReference type="InterPro" id="IPR038763">
    <property type="entry name" value="DHH_sf"/>
</dbReference>
<evidence type="ECO:0000256" key="6">
    <source>
        <dbReference type="SAM" id="Coils"/>
    </source>
</evidence>
<evidence type="ECO:0000256" key="4">
    <source>
        <dbReference type="ARBA" id="ARBA00022801"/>
    </source>
</evidence>
<dbReference type="InterPro" id="IPR004610">
    <property type="entry name" value="RecJ"/>
</dbReference>
<dbReference type="InterPro" id="IPR003156">
    <property type="entry name" value="DHHA1_dom"/>
</dbReference>
<dbReference type="Pfam" id="PF01368">
    <property type="entry name" value="DHH"/>
    <property type="match status" value="1"/>
</dbReference>
<dbReference type="InterPro" id="IPR041122">
    <property type="entry name" value="RecJ_OB"/>
</dbReference>
<evidence type="ECO:0000313" key="11">
    <source>
        <dbReference type="Proteomes" id="UP000229434"/>
    </source>
</evidence>
<proteinExistence type="inferred from homology"/>
<keyword evidence="5 10" id="KW-0269">Exonuclease</keyword>
<dbReference type="SUPFAM" id="SSF64182">
    <property type="entry name" value="DHH phosphoesterases"/>
    <property type="match status" value="1"/>
</dbReference>
<sequence length="565" mass="62700">MKPARILTRPVDTVAQQTLLAQGVDPLLAKLYATRAIKNKSETEYSLSALLPFQSLKNIQAASERLARAIEQQEKILIVADYDADGATACALGMRGLQAMGAKTDFLVPNRFDHGYGLTPQIAELAAEAGTDLLLTVDNGIASVTGVQRAQQLGMDVLITDHHLPGEQLPECIIVNPNQPGDHFPSKALAGVGVMFYVLMALRHHLRQHNWFGQQPEPNLAQWLDLVALGTIADVVSLDQNNRILVAQGLRRMRADKMQPGIRALFHVAKRKAQQAQAFDLGFAIAPRLNAAGRLDDMSLGIACLLSDDMESATDLALQLDDLNRERRQIQRSMQDEANLQLATINTENSYSIVAYHDNWHQGVTGIVAGRLRETFHRPSIVFAQAEDGTLRGSGRSIAGLHLRDALDLVSKRRPEIIQKFGGHAMAAGLSIAGIHLPAFQREFEAVCQQLIQPADLNHTYQTDGSLDDEHLNLETAQQLATLVWGQNFPEPCFCDEFRVIRQQSVGTGHIKAVLRKSNCECEAMFFRCGTSLPEHIRVVYRLIANEWRQQMELQLYVDYWEICA</sequence>
<keyword evidence="3" id="KW-0540">Nuclease</keyword>
<dbReference type="AlphaFoldDB" id="A0A2N9Y1D1"/>
<name>A0A2N9Y1D1_9NEIS</name>
<comment type="caution">
    <text evidence="10">The sequence shown here is derived from an EMBL/GenBank/DDBJ whole genome shotgun (WGS) entry which is preliminary data.</text>
</comment>
<organism evidence="10 11">
    <name type="scientific">Snodgrassella alvi</name>
    <dbReference type="NCBI Taxonomy" id="1196083"/>
    <lineage>
        <taxon>Bacteria</taxon>
        <taxon>Pseudomonadati</taxon>
        <taxon>Pseudomonadota</taxon>
        <taxon>Betaproteobacteria</taxon>
        <taxon>Neisseriales</taxon>
        <taxon>Neisseriaceae</taxon>
        <taxon>Snodgrassella</taxon>
    </lineage>
</organism>
<protein>
    <recommendedName>
        <fullName evidence="2">Single-stranded-DNA-specific exonuclease RecJ</fullName>
    </recommendedName>
</protein>
<keyword evidence="4" id="KW-0378">Hydrolase</keyword>
<feature type="domain" description="DDH" evidence="7">
    <location>
        <begin position="75"/>
        <end position="231"/>
    </location>
</feature>
<evidence type="ECO:0000259" key="9">
    <source>
        <dbReference type="Pfam" id="PF17768"/>
    </source>
</evidence>
<reference evidence="10" key="1">
    <citation type="journal article" date="2017" name="MBio">
        <title>Type VI secretion-mediated competition in the bee gut microbiome.</title>
        <authorList>
            <person name="Steele M.I."/>
            <person name="Kwong W.K."/>
            <person name="Powell J.E."/>
            <person name="Whiteley M."/>
            <person name="Moran N.A."/>
        </authorList>
    </citation>
    <scope>NUCLEOTIDE SEQUENCE [LARGE SCALE GENOMIC DNA]</scope>
    <source>
        <strain evidence="10">Nev3CBA3</strain>
    </source>
</reference>
<dbReference type="GO" id="GO:0003676">
    <property type="term" value="F:nucleic acid binding"/>
    <property type="evidence" value="ECO:0007669"/>
    <property type="project" value="InterPro"/>
</dbReference>
<evidence type="ECO:0000256" key="2">
    <source>
        <dbReference type="ARBA" id="ARBA00019841"/>
    </source>
</evidence>
<dbReference type="FunFam" id="3.90.1640.30:FF:000001">
    <property type="entry name" value="Single-stranded-DNA-specific exonuclease RecJ"/>
    <property type="match status" value="1"/>
</dbReference>
<feature type="domain" description="RecJ OB" evidence="9">
    <location>
        <begin position="463"/>
        <end position="559"/>
    </location>
</feature>
<evidence type="ECO:0000259" key="8">
    <source>
        <dbReference type="Pfam" id="PF02272"/>
    </source>
</evidence>
<dbReference type="Pfam" id="PF17768">
    <property type="entry name" value="RecJ_OB"/>
    <property type="match status" value="1"/>
</dbReference>
<comment type="similarity">
    <text evidence="1">Belongs to the RecJ family.</text>
</comment>
<dbReference type="Pfam" id="PF02272">
    <property type="entry name" value="DHHA1"/>
    <property type="match status" value="1"/>
</dbReference>
<dbReference type="PANTHER" id="PTHR30255:SF2">
    <property type="entry name" value="SINGLE-STRANDED-DNA-SPECIFIC EXONUCLEASE RECJ"/>
    <property type="match status" value="1"/>
</dbReference>
<dbReference type="Proteomes" id="UP000229434">
    <property type="component" value="Unassembled WGS sequence"/>
</dbReference>
<evidence type="ECO:0000313" key="10">
    <source>
        <dbReference type="EMBL" id="PIT60241.1"/>
    </source>
</evidence>
<dbReference type="InterPro" id="IPR051673">
    <property type="entry name" value="SSDNA_exonuclease_RecJ"/>
</dbReference>
<dbReference type="GO" id="GO:0006310">
    <property type="term" value="P:DNA recombination"/>
    <property type="evidence" value="ECO:0007669"/>
    <property type="project" value="InterPro"/>
</dbReference>
<feature type="coiled-coil region" evidence="6">
    <location>
        <begin position="313"/>
        <end position="340"/>
    </location>
</feature>
<feature type="domain" description="DHHA1" evidence="8">
    <location>
        <begin position="353"/>
        <end position="449"/>
    </location>
</feature>
<evidence type="ECO:0000256" key="5">
    <source>
        <dbReference type="ARBA" id="ARBA00022839"/>
    </source>
</evidence>
<dbReference type="Gene3D" id="3.90.1640.30">
    <property type="match status" value="1"/>
</dbReference>
<dbReference type="NCBIfam" id="TIGR00644">
    <property type="entry name" value="recJ"/>
    <property type="match status" value="1"/>
</dbReference>
<keyword evidence="6" id="KW-0175">Coiled coil</keyword>
<dbReference type="EMBL" id="MEIS01000001">
    <property type="protein sequence ID" value="PIT60241.1"/>
    <property type="molecule type" value="Genomic_DNA"/>
</dbReference>
<evidence type="ECO:0000259" key="7">
    <source>
        <dbReference type="Pfam" id="PF01368"/>
    </source>
</evidence>
<dbReference type="RefSeq" id="WP_100136501.1">
    <property type="nucleotide sequence ID" value="NZ_MEIS01000001.1"/>
</dbReference>
<gene>
    <name evidence="10" type="ORF">BHC49_00145</name>
</gene>
<evidence type="ECO:0000256" key="3">
    <source>
        <dbReference type="ARBA" id="ARBA00022722"/>
    </source>
</evidence>
<dbReference type="GO" id="GO:0006281">
    <property type="term" value="P:DNA repair"/>
    <property type="evidence" value="ECO:0007669"/>
    <property type="project" value="InterPro"/>
</dbReference>
<accession>A0A2N9Y1D1</accession>
<dbReference type="Gene3D" id="3.10.310.30">
    <property type="match status" value="1"/>
</dbReference>